<evidence type="ECO:0000259" key="3">
    <source>
        <dbReference type="Pfam" id="PF24883"/>
    </source>
</evidence>
<name>A0AAE1J173_9HYPO</name>
<dbReference type="EMBL" id="JAWRVG010000038">
    <property type="protein sequence ID" value="KAK4066248.1"/>
    <property type="molecule type" value="Genomic_DNA"/>
</dbReference>
<feature type="compositionally biased region" description="Polar residues" evidence="2">
    <location>
        <begin position="23"/>
        <end position="39"/>
    </location>
</feature>
<sequence length="2221" mass="254487">MLLLGKKSIKNTEPISPVPESAGASSTPNSAANSIQSDNHFVKPDVPRRAETMDPPRAQGLMLPRPSPSVPLAEVTRDIDVEATVVRPVSPQRNHSQNEVTTTKTITTSAPNVKTFTTTSTSRSRRVVENGSVVLQRAPQHPRRPEPVAGDKVKITNFTLKWYLQYISDERLIRMPDRDNAWDRVLNAAQYFGLHIAQFGDTVDAFTNGETLDSSFDDAETIGSIDGFTEHNNTFFNGEGVDAFFNGKKNTVSINKARDLVSAALASSHALLEIGHAQAQALLPTFKALYEFAVLLTDITRIHNLQTPSEAIRYDATKTFNTLVALLGNIAAVYRQKISDLKPGSQAHINFDASFGAQIREIWQSKEALSDAIWKHKLQEADLTFTAKQLRWKLQYPYNYSAVNRIYEKVDDYHTPPSKTCYWLKEVLSEFFSGEEKLLCLTGENSSGKTFLSRWVEERLARPFNVKSYHVLRYTFPHLTAFDSPDRATPGAFFKSILFTLLEQNISNVEVYKAIAQAFQHHSARKDSEPTEAVLWKALNICLGAIRIQQASMVIVLDDCDEIVGIHEDFYAKLQECITGLPVQVVAFCRSIPDPVQVYARQIEISKVREDIRAYIRDSLSRSRYFRHLSRQESDNVLKSMTIKAGGDWLWAFYAVQLISKEKSKATIIQSSHELGPKTSDVLLKVLESLELAKNHDLKNLLSIMLVAARPLSVVEMEKLLSIDLQRQAMSVGPDVAGLVSKFLCDLVIIRDGHLHFRTKEVRSFVKEQLTAMLLLSEQTAQKQLTLLMLLYVKFSLKEAGDISSDVLDYSFVLSLFSADSLLGYVVQNWVEHFQASGFTGLEVSEVFPKSITFALLERTCWARVYTKEQLVASHKIAFQIRQDCFADREPVVVHNLVTLGYIYLNNLGLKTDASFYFYEAAILGKQILSDTSTIVKTCMETFFDCVTGIEINDTTEIFTTHNSHQIDIITWYERMLRLAIEIDARKYGGHSDEVISWYQKLAKFYADIKREEEAMGAYQEIRIILTAREGKESHRVKQMNAYFATLNIVLNGAPSDKVGELEEMIFETSQNIEITDLRCVELWMRLAHTYESCENPEHRSHAERLYVNLWQRITADHAPATMVDIHLIRIDIALEYARFLSRHNRIQEACSILICLWAEYQKFTLQSERIMIRIREVAEECRKAGLSSIAVSMLTKVLESFSTYGSSEEVEKTVLLMNRVVEEISDTTVTKKNTPERVVTEETESVVKKLFERLVDEYEHGQTDTSLFSAARALISLYNQQNNWREAEAALKKTLQLTWKEILTDSSNIRLAEHSIEECIAVARRLADCYSAQKLFEMAERIHLQIFYACISVKLGDNLGTEENPLTGAHLLTEAIAILVTFYEEHHRHREVIDIYSHILAKYERELGEKHETTIETLYFIADYHETLGLETAYNYYAKIVTLLNEGADYCHPDAIKAALALSIHYDARRLWDRLQAICTVLWETILRLRGQRNSQGERKVSGKDVASIYQKYSHVLDFHGNEDFSKLYDIAVEYKDIISEYYSDNPELVINALITLAKICETHDEHHEESIESYEQVLDTLKTIETTDTDIDDTTVETVKKRLSRMYVTIVKGSQKKRFSLERAIEISLETYHQYKAAFDEYPEQTMHQLDCVILLYQQINTEESRELTRQLLVESAQYIITAAAVNLTLFHAATSLAALFVNADLIQSGKDLLEEIRKTVIYGESFSKSGIRVEMNSQTRKAVFIFLIAFGHGLDQHAEYLSYSKVMAEIVLESLLYEEYSSKSDEEAAVEVILQYGARLRRFWQSYQREEFIRTLDDDLIERFKAAYSQYFEINCNKGVKEEFYYSLMDELGKDRPAINIDFDTILLEVGNSHVQRLLESGSFDNASQVGRFLMRLSVDRRLYHDRRRIRYGYILAQYLVGIGAPRPDYPNDTYGMAMVETSQSIMHDVINAFDTLEIDFETLRAEDLVGLINLLHAQSNHEQLERVLSRLWDSRGDVRSTFGSDTQKIIEIGTFLVHVQCALKFYADAIRTAEQLYYNLQRARGRLHKDTLEVSRLLASIYATMASNVDEEYVEEDYFSYAMDVHHNIMREINSPSDVVYNGYTRRDDDHEFLKEQAWIHSSLLNNIRSQLNESQHKYWTKREKEVRTIYESLTRDFKLGDNIQDSNQLPSWKYAPPKAWKFNEMEWGGVANGFNAENDILETAQREWVLQSHIFV</sequence>
<organism evidence="4 5">
    <name type="scientific">Trichoderma aggressivum f. europaeum</name>
    <dbReference type="NCBI Taxonomy" id="173218"/>
    <lineage>
        <taxon>Eukaryota</taxon>
        <taxon>Fungi</taxon>
        <taxon>Dikarya</taxon>
        <taxon>Ascomycota</taxon>
        <taxon>Pezizomycotina</taxon>
        <taxon>Sordariomycetes</taxon>
        <taxon>Hypocreomycetidae</taxon>
        <taxon>Hypocreales</taxon>
        <taxon>Hypocreaceae</taxon>
        <taxon>Trichoderma</taxon>
    </lineage>
</organism>
<proteinExistence type="predicted"/>
<gene>
    <name evidence="4" type="ORF">Triagg1_8080</name>
</gene>
<dbReference type="PANTHER" id="PTHR10039">
    <property type="entry name" value="AMELOGENIN"/>
    <property type="match status" value="1"/>
</dbReference>
<dbReference type="Gene3D" id="1.25.40.10">
    <property type="entry name" value="Tetratricopeptide repeat domain"/>
    <property type="match status" value="1"/>
</dbReference>
<dbReference type="GeneID" id="87922792"/>
<dbReference type="RefSeq" id="XP_062752925.1">
    <property type="nucleotide sequence ID" value="XM_062902887.1"/>
</dbReference>
<evidence type="ECO:0000256" key="1">
    <source>
        <dbReference type="ARBA" id="ARBA00022737"/>
    </source>
</evidence>
<dbReference type="InterPro" id="IPR011990">
    <property type="entry name" value="TPR-like_helical_dom_sf"/>
</dbReference>
<feature type="domain" description="Nephrocystin 3-like N-terminal" evidence="3">
    <location>
        <begin position="420"/>
        <end position="580"/>
    </location>
</feature>
<dbReference type="PANTHER" id="PTHR10039:SF9">
    <property type="entry name" value="NACHT DOMAIN PROTEIN (AFU_ORTHOLOGUE AFUA_2G01760)"/>
    <property type="match status" value="1"/>
</dbReference>
<accession>A0AAE1J173</accession>
<dbReference type="Gene3D" id="3.40.50.300">
    <property type="entry name" value="P-loop containing nucleotide triphosphate hydrolases"/>
    <property type="match status" value="1"/>
</dbReference>
<dbReference type="Proteomes" id="UP001273209">
    <property type="component" value="Unassembled WGS sequence"/>
</dbReference>
<feature type="compositionally biased region" description="Basic and acidic residues" evidence="2">
    <location>
        <begin position="40"/>
        <end position="54"/>
    </location>
</feature>
<feature type="region of interest" description="Disordered" evidence="2">
    <location>
        <begin position="1"/>
        <end position="71"/>
    </location>
</feature>
<dbReference type="InterPro" id="IPR027417">
    <property type="entry name" value="P-loop_NTPase"/>
</dbReference>
<evidence type="ECO:0000313" key="4">
    <source>
        <dbReference type="EMBL" id="KAK4066248.1"/>
    </source>
</evidence>
<evidence type="ECO:0000256" key="2">
    <source>
        <dbReference type="SAM" id="MobiDB-lite"/>
    </source>
</evidence>
<keyword evidence="5" id="KW-1185">Reference proteome</keyword>
<protein>
    <recommendedName>
        <fullName evidence="3">Nephrocystin 3-like N-terminal domain-containing protein</fullName>
    </recommendedName>
</protein>
<evidence type="ECO:0000313" key="5">
    <source>
        <dbReference type="Proteomes" id="UP001273209"/>
    </source>
</evidence>
<dbReference type="Pfam" id="PF24883">
    <property type="entry name" value="NPHP3_N"/>
    <property type="match status" value="1"/>
</dbReference>
<comment type="caution">
    <text evidence="4">The sequence shown here is derived from an EMBL/GenBank/DDBJ whole genome shotgun (WGS) entry which is preliminary data.</text>
</comment>
<dbReference type="SUPFAM" id="SSF52540">
    <property type="entry name" value="P-loop containing nucleoside triphosphate hydrolases"/>
    <property type="match status" value="1"/>
</dbReference>
<dbReference type="InterPro" id="IPR056884">
    <property type="entry name" value="NPHP3-like_N"/>
</dbReference>
<reference evidence="4" key="1">
    <citation type="submission" date="2023-11" db="EMBL/GenBank/DDBJ databases">
        <title>The genome sequences of three competitors of mushroom-forming fungi.</title>
        <authorList>
            <person name="Beijen E."/>
            <person name="Ohm R.A."/>
        </authorList>
    </citation>
    <scope>NUCLEOTIDE SEQUENCE</scope>
    <source>
        <strain evidence="4">CBS 100526</strain>
    </source>
</reference>
<keyword evidence="1" id="KW-0677">Repeat</keyword>